<evidence type="ECO:0000313" key="3">
    <source>
        <dbReference type="Proteomes" id="UP000663760"/>
    </source>
</evidence>
<keyword evidence="3" id="KW-1185">Reference proteome</keyword>
<dbReference type="EMBL" id="LR743593">
    <property type="protein sequence ID" value="CAA2621485.1"/>
    <property type="molecule type" value="Genomic_DNA"/>
</dbReference>
<dbReference type="Proteomes" id="UP000663760">
    <property type="component" value="Chromosome 7"/>
</dbReference>
<sequence length="23" mass="2577">MKFIVGQQHQGDFNATNSIKANQ</sequence>
<name>A0A7I8IT91_SPIIN</name>
<evidence type="ECO:0000313" key="1">
    <source>
        <dbReference type="EMBL" id="CAA2621485.1"/>
    </source>
</evidence>
<evidence type="ECO:0000313" key="2">
    <source>
        <dbReference type="EMBL" id="CAA7399496.1"/>
    </source>
</evidence>
<protein>
    <submittedName>
        <fullName evidence="1">Uncharacterized protein</fullName>
    </submittedName>
</protein>
<gene>
    <name evidence="1" type="ORF">SI7747_06007580</name>
    <name evidence="2" type="ORF">SI8410_07010166</name>
</gene>
<dbReference type="EMBL" id="LR746270">
    <property type="protein sequence ID" value="CAA7399496.1"/>
    <property type="molecule type" value="Genomic_DNA"/>
</dbReference>
<accession>A0A7I8IT91</accession>
<reference evidence="1" key="1">
    <citation type="submission" date="2019-12" db="EMBL/GenBank/DDBJ databases">
        <authorList>
            <person name="Scholz U."/>
            <person name="Mascher M."/>
            <person name="Fiebig A."/>
        </authorList>
    </citation>
    <scope>NUCLEOTIDE SEQUENCE</scope>
</reference>
<organism evidence="1">
    <name type="scientific">Spirodela intermedia</name>
    <name type="common">Intermediate duckweed</name>
    <dbReference type="NCBI Taxonomy" id="51605"/>
    <lineage>
        <taxon>Eukaryota</taxon>
        <taxon>Viridiplantae</taxon>
        <taxon>Streptophyta</taxon>
        <taxon>Embryophyta</taxon>
        <taxon>Tracheophyta</taxon>
        <taxon>Spermatophyta</taxon>
        <taxon>Magnoliopsida</taxon>
        <taxon>Liliopsida</taxon>
        <taxon>Araceae</taxon>
        <taxon>Lemnoideae</taxon>
        <taxon>Spirodela</taxon>
    </lineage>
</organism>
<proteinExistence type="predicted"/>
<dbReference type="AlphaFoldDB" id="A0A7I8IT91"/>